<feature type="domain" description="Acyl-CoA dehydrogenase/oxidase N-terminal" evidence="9">
    <location>
        <begin position="49"/>
        <end position="122"/>
    </location>
</feature>
<keyword evidence="11" id="KW-1185">Reference proteome</keyword>
<dbReference type="Pfam" id="PF00441">
    <property type="entry name" value="Acyl-CoA_dh_1"/>
    <property type="match status" value="1"/>
</dbReference>
<organism evidence="10 11">
    <name type="scientific">Sphingomonas immobilis</name>
    <dbReference type="NCBI Taxonomy" id="3063997"/>
    <lineage>
        <taxon>Bacteria</taxon>
        <taxon>Pseudomonadati</taxon>
        <taxon>Pseudomonadota</taxon>
        <taxon>Alphaproteobacteria</taxon>
        <taxon>Sphingomonadales</taxon>
        <taxon>Sphingomonadaceae</taxon>
        <taxon>Sphingomonas</taxon>
    </lineage>
</organism>
<evidence type="ECO:0000313" key="10">
    <source>
        <dbReference type="EMBL" id="MDO7844050.1"/>
    </source>
</evidence>
<keyword evidence="3 6" id="KW-0285">Flavoprotein</keyword>
<name>A0ABT9A2I5_9SPHN</name>
<evidence type="ECO:0000259" key="8">
    <source>
        <dbReference type="Pfam" id="PF02770"/>
    </source>
</evidence>
<dbReference type="EMBL" id="JAUQSZ010000013">
    <property type="protein sequence ID" value="MDO7844050.1"/>
    <property type="molecule type" value="Genomic_DNA"/>
</dbReference>
<evidence type="ECO:0000256" key="3">
    <source>
        <dbReference type="ARBA" id="ARBA00022630"/>
    </source>
</evidence>
<reference evidence="10" key="1">
    <citation type="submission" date="2023-07" db="EMBL/GenBank/DDBJ databases">
        <authorList>
            <person name="Kim M.K."/>
        </authorList>
    </citation>
    <scope>NUCLEOTIDE SEQUENCE</scope>
    <source>
        <strain evidence="10">CA1-15</strain>
    </source>
</reference>
<dbReference type="Gene3D" id="1.20.140.10">
    <property type="entry name" value="Butyryl-CoA Dehydrogenase, subunit A, domain 3"/>
    <property type="match status" value="1"/>
</dbReference>
<dbReference type="RefSeq" id="WP_304562511.1">
    <property type="nucleotide sequence ID" value="NZ_JAUQSZ010000013.1"/>
</dbReference>
<dbReference type="SUPFAM" id="SSF47203">
    <property type="entry name" value="Acyl-CoA dehydrogenase C-terminal domain-like"/>
    <property type="match status" value="1"/>
</dbReference>
<comment type="similarity">
    <text evidence="2 6">Belongs to the acyl-CoA dehydrogenase family.</text>
</comment>
<proteinExistence type="inferred from homology"/>
<dbReference type="Pfam" id="PF02770">
    <property type="entry name" value="Acyl-CoA_dh_M"/>
    <property type="match status" value="1"/>
</dbReference>
<evidence type="ECO:0000259" key="7">
    <source>
        <dbReference type="Pfam" id="PF00441"/>
    </source>
</evidence>
<accession>A0ABT9A2I5</accession>
<keyword evidence="4 6" id="KW-0274">FAD</keyword>
<keyword evidence="5 6" id="KW-0560">Oxidoreductase</keyword>
<dbReference type="InterPro" id="IPR009100">
    <property type="entry name" value="AcylCoA_DH/oxidase_NM_dom_sf"/>
</dbReference>
<evidence type="ECO:0000256" key="1">
    <source>
        <dbReference type="ARBA" id="ARBA00001974"/>
    </source>
</evidence>
<dbReference type="InterPro" id="IPR046373">
    <property type="entry name" value="Acyl-CoA_Oxase/DH_mid-dom_sf"/>
</dbReference>
<comment type="caution">
    <text evidence="10">The sequence shown here is derived from an EMBL/GenBank/DDBJ whole genome shotgun (WGS) entry which is preliminary data.</text>
</comment>
<gene>
    <name evidence="10" type="ORF">Q5H94_17110</name>
</gene>
<sequence length="389" mass="41963">MASGSEGFRRASRDWLGTHFPRALAGLGPRYMSSETPPEPTPAFLAWKRAIAEKGWGVPTWPCQYGGAGLSEEEAAILAEEMAAAGAWTPIGGMGVMMFGPTLLEYGTEQQKLRHLPGIADGSIRWCQGYSEPGAGSDLASLQCRAEDKGDHFLVNGQKVWTSGAQWSDWCFALVRTDPSDKRGGISFLMIDMRSPGVTVKPIRMISGSSPFCETFFDNVEVPKDNLLGATGQGWTIGKRLLQHERGGISQMSSDVPPLHALALTHLAISDDGRLADGELRVRIARCEMEALALALTVARIQSESEEGGPPQATSILKNVGAWLAQERAELMLEILGTRGLGWEGAGFAAPELEACRQWLFSKAVSIYGGTTEIQNDIVAKRMLGLKDA</sequence>
<evidence type="ECO:0000259" key="9">
    <source>
        <dbReference type="Pfam" id="PF02771"/>
    </source>
</evidence>
<dbReference type="Pfam" id="PF02771">
    <property type="entry name" value="Acyl-CoA_dh_N"/>
    <property type="match status" value="1"/>
</dbReference>
<feature type="domain" description="Acyl-CoA dehydrogenase/oxidase C-terminal" evidence="7">
    <location>
        <begin position="232"/>
        <end position="384"/>
    </location>
</feature>
<dbReference type="InterPro" id="IPR052161">
    <property type="entry name" value="Mycobact_Acyl-CoA_DH"/>
</dbReference>
<evidence type="ECO:0000256" key="4">
    <source>
        <dbReference type="ARBA" id="ARBA00022827"/>
    </source>
</evidence>
<dbReference type="InterPro" id="IPR006091">
    <property type="entry name" value="Acyl-CoA_Oxase/DH_mid-dom"/>
</dbReference>
<protein>
    <submittedName>
        <fullName evidence="10">Acyl-CoA dehydrogenase family protein</fullName>
    </submittedName>
</protein>
<dbReference type="InterPro" id="IPR037069">
    <property type="entry name" value="AcylCoA_DH/ox_N_sf"/>
</dbReference>
<dbReference type="InterPro" id="IPR013786">
    <property type="entry name" value="AcylCoA_DH/ox_N"/>
</dbReference>
<dbReference type="SUPFAM" id="SSF56645">
    <property type="entry name" value="Acyl-CoA dehydrogenase NM domain-like"/>
    <property type="match status" value="1"/>
</dbReference>
<evidence type="ECO:0000313" key="11">
    <source>
        <dbReference type="Proteomes" id="UP001176468"/>
    </source>
</evidence>
<dbReference type="Proteomes" id="UP001176468">
    <property type="component" value="Unassembled WGS sequence"/>
</dbReference>
<dbReference type="PANTHER" id="PTHR43292:SF3">
    <property type="entry name" value="ACYL-COA DEHYDROGENASE FADE29"/>
    <property type="match status" value="1"/>
</dbReference>
<comment type="cofactor">
    <cofactor evidence="1 6">
        <name>FAD</name>
        <dbReference type="ChEBI" id="CHEBI:57692"/>
    </cofactor>
</comment>
<dbReference type="InterPro" id="IPR036250">
    <property type="entry name" value="AcylCo_DH-like_C"/>
</dbReference>
<evidence type="ECO:0000256" key="5">
    <source>
        <dbReference type="ARBA" id="ARBA00023002"/>
    </source>
</evidence>
<evidence type="ECO:0000256" key="6">
    <source>
        <dbReference type="RuleBase" id="RU362125"/>
    </source>
</evidence>
<dbReference type="Gene3D" id="1.10.540.10">
    <property type="entry name" value="Acyl-CoA dehydrogenase/oxidase, N-terminal domain"/>
    <property type="match status" value="1"/>
</dbReference>
<dbReference type="PANTHER" id="PTHR43292">
    <property type="entry name" value="ACYL-COA DEHYDROGENASE"/>
    <property type="match status" value="1"/>
</dbReference>
<dbReference type="InterPro" id="IPR009075">
    <property type="entry name" value="AcylCo_DH/oxidase_C"/>
</dbReference>
<feature type="domain" description="Acyl-CoA oxidase/dehydrogenase middle" evidence="8">
    <location>
        <begin position="127"/>
        <end position="220"/>
    </location>
</feature>
<dbReference type="Gene3D" id="2.40.110.10">
    <property type="entry name" value="Butyryl-CoA Dehydrogenase, subunit A, domain 2"/>
    <property type="match status" value="1"/>
</dbReference>
<evidence type="ECO:0000256" key="2">
    <source>
        <dbReference type="ARBA" id="ARBA00009347"/>
    </source>
</evidence>